<accession>A0A9D5NY31</accession>
<name>A0A9D5NY31_XYLRU</name>
<organism evidence="1 2">
    <name type="scientific">Xylanibacter ruminicola</name>
    <name type="common">Prevotella ruminicola</name>
    <dbReference type="NCBI Taxonomy" id="839"/>
    <lineage>
        <taxon>Bacteria</taxon>
        <taxon>Pseudomonadati</taxon>
        <taxon>Bacteroidota</taxon>
        <taxon>Bacteroidia</taxon>
        <taxon>Bacteroidales</taxon>
        <taxon>Prevotellaceae</taxon>
        <taxon>Xylanibacter</taxon>
    </lineage>
</organism>
<sequence>MLLERQENHSISRAALAKALGRSGRQVRNAIDVLRDKRIRSNGGDLGEWDIIG</sequence>
<reference evidence="1" key="1">
    <citation type="submission" date="2019-04" db="EMBL/GenBank/DDBJ databases">
        <title>Evolution of Biomass-Degrading Anaerobic Consortia Revealed by Metagenomics.</title>
        <authorList>
            <person name="Peng X."/>
        </authorList>
    </citation>
    <scope>NUCLEOTIDE SEQUENCE</scope>
    <source>
        <strain evidence="1">SIG140</strain>
    </source>
</reference>
<dbReference type="Gene3D" id="1.10.10.10">
    <property type="entry name" value="Winged helix-like DNA-binding domain superfamily/Winged helix DNA-binding domain"/>
    <property type="match status" value="1"/>
</dbReference>
<dbReference type="EMBL" id="SUYC01000002">
    <property type="protein sequence ID" value="MBE6269738.1"/>
    <property type="molecule type" value="Genomic_DNA"/>
</dbReference>
<dbReference type="AlphaFoldDB" id="A0A9D5NY31"/>
<proteinExistence type="predicted"/>
<protein>
    <submittedName>
        <fullName evidence="1">HTH domain-containing protein</fullName>
    </submittedName>
</protein>
<gene>
    <name evidence="1" type="ORF">E7101_02155</name>
</gene>
<evidence type="ECO:0000313" key="1">
    <source>
        <dbReference type="EMBL" id="MBE6269738.1"/>
    </source>
</evidence>
<comment type="caution">
    <text evidence="1">The sequence shown here is derived from an EMBL/GenBank/DDBJ whole genome shotgun (WGS) entry which is preliminary data.</text>
</comment>
<evidence type="ECO:0000313" key="2">
    <source>
        <dbReference type="Proteomes" id="UP000806522"/>
    </source>
</evidence>
<dbReference type="Proteomes" id="UP000806522">
    <property type="component" value="Unassembled WGS sequence"/>
</dbReference>
<dbReference type="InterPro" id="IPR036388">
    <property type="entry name" value="WH-like_DNA-bd_sf"/>
</dbReference>